<name>A0ABW3FY86_9PSEU</name>
<dbReference type="SUPFAM" id="SSF53613">
    <property type="entry name" value="Ribokinase-like"/>
    <property type="match status" value="1"/>
</dbReference>
<evidence type="ECO:0000256" key="1">
    <source>
        <dbReference type="ARBA" id="ARBA00010688"/>
    </source>
</evidence>
<dbReference type="InterPro" id="IPR011611">
    <property type="entry name" value="PfkB_dom"/>
</dbReference>
<dbReference type="InterPro" id="IPR002173">
    <property type="entry name" value="Carboh/pur_kinase_PfkB_CS"/>
</dbReference>
<comment type="similarity">
    <text evidence="1">Belongs to the carbohydrate kinase PfkB family.</text>
</comment>
<keyword evidence="6" id="KW-1185">Reference proteome</keyword>
<proteinExistence type="inferred from homology"/>
<organism evidence="5 6">
    <name type="scientific">Saccharopolyspora rosea</name>
    <dbReference type="NCBI Taxonomy" id="524884"/>
    <lineage>
        <taxon>Bacteria</taxon>
        <taxon>Bacillati</taxon>
        <taxon>Actinomycetota</taxon>
        <taxon>Actinomycetes</taxon>
        <taxon>Pseudonocardiales</taxon>
        <taxon>Pseudonocardiaceae</taxon>
        <taxon>Saccharopolyspora</taxon>
    </lineage>
</organism>
<dbReference type="EMBL" id="JBHTIW010000016">
    <property type="protein sequence ID" value="MFD0921875.1"/>
    <property type="molecule type" value="Genomic_DNA"/>
</dbReference>
<keyword evidence="3 5" id="KW-0418">Kinase</keyword>
<comment type="caution">
    <text evidence="5">The sequence shown here is derived from an EMBL/GenBank/DDBJ whole genome shotgun (WGS) entry which is preliminary data.</text>
</comment>
<dbReference type="PANTHER" id="PTHR43320">
    <property type="entry name" value="SUGAR KINASE"/>
    <property type="match status" value="1"/>
</dbReference>
<dbReference type="RefSeq" id="WP_380758846.1">
    <property type="nucleotide sequence ID" value="NZ_JBHTIW010000016.1"/>
</dbReference>
<dbReference type="InterPro" id="IPR052700">
    <property type="entry name" value="Carb_kinase_PfkB-like"/>
</dbReference>
<dbReference type="Pfam" id="PF00294">
    <property type="entry name" value="PfkB"/>
    <property type="match status" value="1"/>
</dbReference>
<evidence type="ECO:0000313" key="6">
    <source>
        <dbReference type="Proteomes" id="UP001597018"/>
    </source>
</evidence>
<gene>
    <name evidence="5" type="ORF">ACFQ16_19200</name>
</gene>
<keyword evidence="2" id="KW-0808">Transferase</keyword>
<sequence>MTGSVVTLGETMALLSTPPWGRVTGGSALPVGIGGAESNVAIGLARLGVPCTWISRVGDDALGDLVVREVRAEGVRVLARRDPEAPTGLMLKELRGGAPRRVGYYRRGSAASLLSTSDIDERVVGAAAVVHLTGITPALGPGPREAIDRVVELARSAGALVSFDVNHRAALWSPAQASPVLARLAAAADVVFAGPEEAALLLGREPVDEPGFDLGEELARAVARTGPRTVVVKLGALGSLAFDGGRVHRAAAVPVTAVDPVGAGDAFVAGYLSGAVAGAAVPECLRLGNAAGAAVCAVPGDWEGFPTREELDAAPGRAEVVR</sequence>
<dbReference type="Proteomes" id="UP001597018">
    <property type="component" value="Unassembled WGS sequence"/>
</dbReference>
<dbReference type="PANTHER" id="PTHR43320:SF2">
    <property type="entry name" value="2-DEHYDRO-3-DEOXYGLUCONOKINASE_2-DEHYDRO-3-DEOXYGALACTONOKINASE"/>
    <property type="match status" value="1"/>
</dbReference>
<reference evidence="6" key="1">
    <citation type="journal article" date="2019" name="Int. J. Syst. Evol. Microbiol.">
        <title>The Global Catalogue of Microorganisms (GCM) 10K type strain sequencing project: providing services to taxonomists for standard genome sequencing and annotation.</title>
        <authorList>
            <consortium name="The Broad Institute Genomics Platform"/>
            <consortium name="The Broad Institute Genome Sequencing Center for Infectious Disease"/>
            <person name="Wu L."/>
            <person name="Ma J."/>
        </authorList>
    </citation>
    <scope>NUCLEOTIDE SEQUENCE [LARGE SCALE GENOMIC DNA]</scope>
    <source>
        <strain evidence="6">CCUG 56401</strain>
    </source>
</reference>
<evidence type="ECO:0000256" key="3">
    <source>
        <dbReference type="ARBA" id="ARBA00022777"/>
    </source>
</evidence>
<dbReference type="PROSITE" id="PS00584">
    <property type="entry name" value="PFKB_KINASES_2"/>
    <property type="match status" value="1"/>
</dbReference>
<feature type="domain" description="Carbohydrate kinase PfkB" evidence="4">
    <location>
        <begin position="4"/>
        <end position="307"/>
    </location>
</feature>
<dbReference type="GO" id="GO:0016301">
    <property type="term" value="F:kinase activity"/>
    <property type="evidence" value="ECO:0007669"/>
    <property type="project" value="UniProtKB-KW"/>
</dbReference>
<protein>
    <submittedName>
        <fullName evidence="5">Sugar kinase</fullName>
    </submittedName>
</protein>
<accession>A0ABW3FY86</accession>
<dbReference type="CDD" id="cd01166">
    <property type="entry name" value="KdgK"/>
    <property type="match status" value="1"/>
</dbReference>
<evidence type="ECO:0000259" key="4">
    <source>
        <dbReference type="Pfam" id="PF00294"/>
    </source>
</evidence>
<dbReference type="InterPro" id="IPR029056">
    <property type="entry name" value="Ribokinase-like"/>
</dbReference>
<dbReference type="Gene3D" id="3.40.1190.20">
    <property type="match status" value="1"/>
</dbReference>
<evidence type="ECO:0000313" key="5">
    <source>
        <dbReference type="EMBL" id="MFD0921875.1"/>
    </source>
</evidence>
<evidence type="ECO:0000256" key="2">
    <source>
        <dbReference type="ARBA" id="ARBA00022679"/>
    </source>
</evidence>